<dbReference type="Proteomes" id="UP000006854">
    <property type="component" value="Chromosome"/>
</dbReference>
<accession>F2R0R8</accession>
<proteinExistence type="predicted"/>
<dbReference type="PATRIC" id="fig|953739.5.peg.4307"/>
<dbReference type="OrthoDB" id="4231454at2"/>
<dbReference type="EMBL" id="FR845719">
    <property type="protein sequence ID" value="CCA55435.1"/>
    <property type="molecule type" value="Genomic_DNA"/>
</dbReference>
<protein>
    <recommendedName>
        <fullName evidence="4">Head-to-tail stopper</fullName>
    </recommendedName>
</protein>
<name>F2R0R8_STRVP</name>
<evidence type="ECO:0000313" key="2">
    <source>
        <dbReference type="EMBL" id="CCA55435.1"/>
    </source>
</evidence>
<keyword evidence="3" id="KW-1185">Reference proteome</keyword>
<feature type="region of interest" description="Disordered" evidence="1">
    <location>
        <begin position="1"/>
        <end position="30"/>
    </location>
</feature>
<dbReference type="HOGENOM" id="CLU_171156_0_0_11"/>
<evidence type="ECO:0000313" key="3">
    <source>
        <dbReference type="Proteomes" id="UP000006854"/>
    </source>
</evidence>
<organism evidence="2 3">
    <name type="scientific">Streptomyces venezuelae (strain ATCC 10712 / CBS 650.69 / DSM 40230 / JCM 4526 / NBRC 13096 / PD 04745)</name>
    <dbReference type="NCBI Taxonomy" id="953739"/>
    <lineage>
        <taxon>Bacteria</taxon>
        <taxon>Bacillati</taxon>
        <taxon>Actinomycetota</taxon>
        <taxon>Actinomycetes</taxon>
        <taxon>Kitasatosporales</taxon>
        <taxon>Streptomycetaceae</taxon>
        <taxon>Streptomyces</taxon>
    </lineage>
</organism>
<dbReference type="KEGG" id="sve:SVEN_2149"/>
<dbReference type="AlphaFoldDB" id="F2R0R8"/>
<sequence>MPGPYPFGETVVRLRRGPSPGRDPRGQPIPGPLVETLVLGCVVTPRQAAPQVGGDEQQARDTVIVGWTVYAPPGTNWLTTDQVRIRGETCEITGEPGDWGRSVFTGTAGPVQFAADRVTG</sequence>
<dbReference type="eggNOG" id="ENOG5032CM8">
    <property type="taxonomic scope" value="Bacteria"/>
</dbReference>
<reference evidence="2 3" key="1">
    <citation type="journal article" date="2011" name="BMC Genomics">
        <title>Genome-wide analysis of the role of GlnR in Streptomyces venezuelae provides new insights into global nitrogen regulation in actinomycetes.</title>
        <authorList>
            <person name="Pullan S.T."/>
            <person name="Bibb M.J."/>
            <person name="Merrick M."/>
        </authorList>
    </citation>
    <scope>NUCLEOTIDE SEQUENCE [LARGE SCALE GENOMIC DNA]</scope>
    <source>
        <strain evidence="3">ATCC 10712 / CBS 650.69 / DSM 40230 / JCM 4526 / NBRC 13096 / PD 04745</strain>
    </source>
</reference>
<gene>
    <name evidence="2" type="ordered locus">SVEN_2149</name>
</gene>
<dbReference type="STRING" id="953739.SVEN_2149"/>
<evidence type="ECO:0000256" key="1">
    <source>
        <dbReference type="SAM" id="MobiDB-lite"/>
    </source>
</evidence>
<evidence type="ECO:0008006" key="4">
    <source>
        <dbReference type="Google" id="ProtNLM"/>
    </source>
</evidence>